<keyword evidence="1" id="KW-0175">Coiled coil</keyword>
<reference evidence="2" key="1">
    <citation type="submission" date="2021-02" db="EMBL/GenBank/DDBJ databases">
        <authorList>
            <person name="Nowell W R."/>
        </authorList>
    </citation>
    <scope>NUCLEOTIDE SEQUENCE</scope>
</reference>
<accession>A0A819TSE9</accession>
<proteinExistence type="predicted"/>
<protein>
    <submittedName>
        <fullName evidence="2">Uncharacterized protein</fullName>
    </submittedName>
</protein>
<dbReference type="EMBL" id="CAJOAZ010005065">
    <property type="protein sequence ID" value="CAF4086040.1"/>
    <property type="molecule type" value="Genomic_DNA"/>
</dbReference>
<dbReference type="AlphaFoldDB" id="A0A819TSE9"/>
<name>A0A819TSE9_9BILA</name>
<feature type="coiled-coil region" evidence="1">
    <location>
        <begin position="307"/>
        <end position="334"/>
    </location>
</feature>
<evidence type="ECO:0000313" key="2">
    <source>
        <dbReference type="EMBL" id="CAF4086040.1"/>
    </source>
</evidence>
<feature type="non-terminal residue" evidence="2">
    <location>
        <position position="1"/>
    </location>
</feature>
<organism evidence="2 3">
    <name type="scientific">Adineta steineri</name>
    <dbReference type="NCBI Taxonomy" id="433720"/>
    <lineage>
        <taxon>Eukaryota</taxon>
        <taxon>Metazoa</taxon>
        <taxon>Spiralia</taxon>
        <taxon>Gnathifera</taxon>
        <taxon>Rotifera</taxon>
        <taxon>Eurotatoria</taxon>
        <taxon>Bdelloidea</taxon>
        <taxon>Adinetida</taxon>
        <taxon>Adinetidae</taxon>
        <taxon>Adineta</taxon>
    </lineage>
</organism>
<dbReference type="Proteomes" id="UP000663844">
    <property type="component" value="Unassembled WGS sequence"/>
</dbReference>
<comment type="caution">
    <text evidence="2">The sequence shown here is derived from an EMBL/GenBank/DDBJ whole genome shotgun (WGS) entry which is preliminary data.</text>
</comment>
<sequence length="401" mass="46472">EIVSNLKCFSLISFRETIEYDTKIVPLLRHMSKLEKLTLSLIVDRRNSFIDGHHLVNDVLSEMSHLHTFIFNIITDRVIIEEEFLPTRDNILCPLIEKGYNADCYTDYCTINKGQCHIYSLPLTLERMDVFTNKFPDSCLFMNVRHFAARLIWRPFEHEFFAQISRAFPLLNKLEIHNILAQNKKITYQQDGYEQTSSIIEFPHLTVLDLSGSSLDYVEQFLFDFYTRLTSLNTLHVDYELLLFATQYFTEDAARANCLKANVVCLAADINCIWIGPRQELNDHMTRCEFQRMRPVLDQLIKENVHLKEQLGKNNQLNERLGQLNQENEELRRNRREQGVPPSCSTACCGRDTISAMLAGCTACIDYRNKDAPAYCVRTSDTVYILKSTCSSNHYSAGECR</sequence>
<evidence type="ECO:0000313" key="3">
    <source>
        <dbReference type="Proteomes" id="UP000663844"/>
    </source>
</evidence>
<evidence type="ECO:0000256" key="1">
    <source>
        <dbReference type="SAM" id="Coils"/>
    </source>
</evidence>
<gene>
    <name evidence="2" type="ORF">OXD698_LOCUS34611</name>
</gene>